<comment type="caution">
    <text evidence="1">The sequence shown here is derived from an EMBL/GenBank/DDBJ whole genome shotgun (WGS) entry which is preliminary data.</text>
</comment>
<dbReference type="EMBL" id="LSBH01000001">
    <property type="protein sequence ID" value="OAQ87414.1"/>
    <property type="molecule type" value="Genomic_DNA"/>
</dbReference>
<name>A0A179HBD3_PURLI</name>
<organism evidence="1 2">
    <name type="scientific">Purpureocillium lilacinum</name>
    <name type="common">Paecilomyces lilacinus</name>
    <dbReference type="NCBI Taxonomy" id="33203"/>
    <lineage>
        <taxon>Eukaryota</taxon>
        <taxon>Fungi</taxon>
        <taxon>Dikarya</taxon>
        <taxon>Ascomycota</taxon>
        <taxon>Pezizomycotina</taxon>
        <taxon>Sordariomycetes</taxon>
        <taxon>Hypocreomycetidae</taxon>
        <taxon>Hypocreales</taxon>
        <taxon>Ophiocordycipitaceae</taxon>
        <taxon>Purpureocillium</taxon>
    </lineage>
</organism>
<evidence type="ECO:0000313" key="2">
    <source>
        <dbReference type="Proteomes" id="UP000078240"/>
    </source>
</evidence>
<evidence type="ECO:0000313" key="1">
    <source>
        <dbReference type="EMBL" id="OAQ87414.1"/>
    </source>
</evidence>
<proteinExistence type="predicted"/>
<protein>
    <submittedName>
        <fullName evidence="1">Uncharacterized protein</fullName>
    </submittedName>
</protein>
<dbReference type="Proteomes" id="UP000078240">
    <property type="component" value="Unassembled WGS sequence"/>
</dbReference>
<sequence length="117" mass="12974">MLSWLGRGSLIERYCQTPEFYALNHGGNSTKRVVRRLGRAISYKGIAIQSNCQTTAVECLSCRRDSRNVQRSSKGPPSPAPNCLLIDNLTRSLGGICQLGPVTIDERYTRCSPENSR</sequence>
<gene>
    <name evidence="1" type="ORF">VFPBJ_01454</name>
</gene>
<reference evidence="1 2" key="1">
    <citation type="submission" date="2016-01" db="EMBL/GenBank/DDBJ databases">
        <title>Biosynthesis of antibiotic leucinostatins and their inhibition on Phytophthora in bio-control Purpureocillium lilacinum.</title>
        <authorList>
            <person name="Wang G."/>
            <person name="Liu Z."/>
            <person name="Lin R."/>
            <person name="Li E."/>
            <person name="Mao Z."/>
            <person name="Ling J."/>
            <person name="Yin W."/>
            <person name="Xie B."/>
        </authorList>
    </citation>
    <scope>NUCLEOTIDE SEQUENCE [LARGE SCALE GENOMIC DNA]</scope>
    <source>
        <strain evidence="1">PLBJ-1</strain>
    </source>
</reference>
<accession>A0A179HBD3</accession>
<dbReference type="AlphaFoldDB" id="A0A179HBD3"/>